<feature type="domain" description="Protein kinase" evidence="1">
    <location>
        <begin position="99"/>
        <end position="399"/>
    </location>
</feature>
<keyword evidence="3" id="KW-1185">Reference proteome</keyword>
<dbReference type="Proteomes" id="UP001337655">
    <property type="component" value="Unassembled WGS sequence"/>
</dbReference>
<dbReference type="GO" id="GO:0005524">
    <property type="term" value="F:ATP binding"/>
    <property type="evidence" value="ECO:0007669"/>
    <property type="project" value="InterPro"/>
</dbReference>
<sequence>MKYHLLPDTQKGSTSPKSLRRRLQRQYYALPQWLRSLLLLAVTVIAVAAVTRHGQNERDQAFKSEPTDFTTLNAAHPDALWHPDHIIRHRNGTHIDDRYVFMRQLGKGSEGSAAVYLDVPTGKVVVVKTFHGILSNDIPGPLIPEFEDFGPKWPTEIEASLLLGNQTGVDGPAYVPVRDYFILKDESTDWHWALVTPYSEAGTLEDLAQSTKFHERTPQKLDKIFRSVFEVVLQNVGSLHTLGYCHDDIKPNNMLVANTTHWLLGDLGNVRDLAHPWHSTGKIKRENHWTDCKMNDVRRLLKTYMYFLREASGAASGFDGAFWKEEQAWSRLYWQWMQQPLAVNGTLELSRAMNSSEEMEWKAEGDAVEGACLRRKTDMELVTTTLRWRPTDFWPLRQC</sequence>
<dbReference type="Gene3D" id="1.10.510.10">
    <property type="entry name" value="Transferase(Phosphotransferase) domain 1"/>
    <property type="match status" value="1"/>
</dbReference>
<dbReference type="SUPFAM" id="SSF56112">
    <property type="entry name" value="Protein kinase-like (PK-like)"/>
    <property type="match status" value="1"/>
</dbReference>
<dbReference type="EMBL" id="JAVRRT010000003">
    <property type="protein sequence ID" value="KAK5173351.1"/>
    <property type="molecule type" value="Genomic_DNA"/>
</dbReference>
<gene>
    <name evidence="2" type="ORF">LTR77_002032</name>
</gene>
<comment type="caution">
    <text evidence="2">The sequence shown here is derived from an EMBL/GenBank/DDBJ whole genome shotgun (WGS) entry which is preliminary data.</text>
</comment>
<dbReference type="RefSeq" id="XP_064662046.1">
    <property type="nucleotide sequence ID" value="XM_064799291.1"/>
</dbReference>
<dbReference type="AlphaFoldDB" id="A0AAV9PLZ9"/>
<dbReference type="InterPro" id="IPR008271">
    <property type="entry name" value="Ser/Thr_kinase_AS"/>
</dbReference>
<dbReference type="SMART" id="SM00220">
    <property type="entry name" value="S_TKc"/>
    <property type="match status" value="1"/>
</dbReference>
<evidence type="ECO:0000313" key="2">
    <source>
        <dbReference type="EMBL" id="KAK5173351.1"/>
    </source>
</evidence>
<evidence type="ECO:0000313" key="3">
    <source>
        <dbReference type="Proteomes" id="UP001337655"/>
    </source>
</evidence>
<protein>
    <recommendedName>
        <fullName evidence="1">Protein kinase domain-containing protein</fullName>
    </recommendedName>
</protein>
<dbReference type="GO" id="GO:0004672">
    <property type="term" value="F:protein kinase activity"/>
    <property type="evidence" value="ECO:0007669"/>
    <property type="project" value="InterPro"/>
</dbReference>
<dbReference type="InterPro" id="IPR000719">
    <property type="entry name" value="Prot_kinase_dom"/>
</dbReference>
<dbReference type="InterPro" id="IPR011009">
    <property type="entry name" value="Kinase-like_dom_sf"/>
</dbReference>
<organism evidence="2 3">
    <name type="scientific">Saxophila tyrrhenica</name>
    <dbReference type="NCBI Taxonomy" id="1690608"/>
    <lineage>
        <taxon>Eukaryota</taxon>
        <taxon>Fungi</taxon>
        <taxon>Dikarya</taxon>
        <taxon>Ascomycota</taxon>
        <taxon>Pezizomycotina</taxon>
        <taxon>Dothideomycetes</taxon>
        <taxon>Dothideomycetidae</taxon>
        <taxon>Mycosphaerellales</taxon>
        <taxon>Extremaceae</taxon>
        <taxon>Saxophila</taxon>
    </lineage>
</organism>
<name>A0AAV9PLZ9_9PEZI</name>
<dbReference type="PROSITE" id="PS50011">
    <property type="entry name" value="PROTEIN_KINASE_DOM"/>
    <property type="match status" value="1"/>
</dbReference>
<dbReference type="PROSITE" id="PS00108">
    <property type="entry name" value="PROTEIN_KINASE_ST"/>
    <property type="match status" value="1"/>
</dbReference>
<evidence type="ECO:0000259" key="1">
    <source>
        <dbReference type="PROSITE" id="PS50011"/>
    </source>
</evidence>
<dbReference type="GeneID" id="89923379"/>
<reference evidence="2 3" key="1">
    <citation type="submission" date="2023-08" db="EMBL/GenBank/DDBJ databases">
        <title>Black Yeasts Isolated from many extreme environments.</title>
        <authorList>
            <person name="Coleine C."/>
            <person name="Stajich J.E."/>
            <person name="Selbmann L."/>
        </authorList>
    </citation>
    <scope>NUCLEOTIDE SEQUENCE [LARGE SCALE GENOMIC DNA]</scope>
    <source>
        <strain evidence="2 3">CCFEE 5935</strain>
    </source>
</reference>
<accession>A0AAV9PLZ9</accession>
<proteinExistence type="predicted"/>